<dbReference type="Gramene" id="ONK72675">
    <property type="protein sequence ID" value="ONK72675"/>
    <property type="gene ID" value="A4U43_C04F21910"/>
</dbReference>
<organism evidence="2 3">
    <name type="scientific">Asparagus officinalis</name>
    <name type="common">Garden asparagus</name>
    <dbReference type="NCBI Taxonomy" id="4686"/>
    <lineage>
        <taxon>Eukaryota</taxon>
        <taxon>Viridiplantae</taxon>
        <taxon>Streptophyta</taxon>
        <taxon>Embryophyta</taxon>
        <taxon>Tracheophyta</taxon>
        <taxon>Spermatophyta</taxon>
        <taxon>Magnoliopsida</taxon>
        <taxon>Liliopsida</taxon>
        <taxon>Asparagales</taxon>
        <taxon>Asparagaceae</taxon>
        <taxon>Asparagoideae</taxon>
        <taxon>Asparagus</taxon>
    </lineage>
</organism>
<reference evidence="3" key="1">
    <citation type="journal article" date="2017" name="Nat. Commun.">
        <title>The asparagus genome sheds light on the origin and evolution of a young Y chromosome.</title>
        <authorList>
            <person name="Harkess A."/>
            <person name="Zhou J."/>
            <person name="Xu C."/>
            <person name="Bowers J.E."/>
            <person name="Van der Hulst R."/>
            <person name="Ayyampalayam S."/>
            <person name="Mercati F."/>
            <person name="Riccardi P."/>
            <person name="McKain M.R."/>
            <person name="Kakrana A."/>
            <person name="Tang H."/>
            <person name="Ray J."/>
            <person name="Groenendijk J."/>
            <person name="Arikit S."/>
            <person name="Mathioni S.M."/>
            <person name="Nakano M."/>
            <person name="Shan H."/>
            <person name="Telgmann-Rauber A."/>
            <person name="Kanno A."/>
            <person name="Yue Z."/>
            <person name="Chen H."/>
            <person name="Li W."/>
            <person name="Chen Y."/>
            <person name="Xu X."/>
            <person name="Zhang Y."/>
            <person name="Luo S."/>
            <person name="Chen H."/>
            <person name="Gao J."/>
            <person name="Mao Z."/>
            <person name="Pires J.C."/>
            <person name="Luo M."/>
            <person name="Kudrna D."/>
            <person name="Wing R.A."/>
            <person name="Meyers B.C."/>
            <person name="Yi K."/>
            <person name="Kong H."/>
            <person name="Lavrijsen P."/>
            <person name="Sunseri F."/>
            <person name="Falavigna A."/>
            <person name="Ye Y."/>
            <person name="Leebens-Mack J.H."/>
            <person name="Chen G."/>
        </authorList>
    </citation>
    <scope>NUCLEOTIDE SEQUENCE [LARGE SCALE GENOMIC DNA]</scope>
    <source>
        <strain evidence="3">cv. DH0086</strain>
    </source>
</reference>
<proteinExistence type="predicted"/>
<accession>A0A5P1F2U8</accession>
<evidence type="ECO:0000313" key="2">
    <source>
        <dbReference type="EMBL" id="ONK72675.1"/>
    </source>
</evidence>
<name>A0A5P1F2U8_ASPOF</name>
<keyword evidence="3" id="KW-1185">Reference proteome</keyword>
<feature type="region of interest" description="Disordered" evidence="1">
    <location>
        <begin position="53"/>
        <end position="125"/>
    </location>
</feature>
<evidence type="ECO:0000256" key="1">
    <source>
        <dbReference type="SAM" id="MobiDB-lite"/>
    </source>
</evidence>
<evidence type="ECO:0000313" key="3">
    <source>
        <dbReference type="Proteomes" id="UP000243459"/>
    </source>
</evidence>
<protein>
    <submittedName>
        <fullName evidence="2">Uncharacterized protein</fullName>
    </submittedName>
</protein>
<gene>
    <name evidence="2" type="ORF">A4U43_C04F21910</name>
</gene>
<dbReference type="Proteomes" id="UP000243459">
    <property type="component" value="Chromosome 4"/>
</dbReference>
<dbReference type="EMBL" id="CM007384">
    <property type="protein sequence ID" value="ONK72675.1"/>
    <property type="molecule type" value="Genomic_DNA"/>
</dbReference>
<sequence length="125" mass="13788">MVAAKIAKFEAQLVGLSAIVQDEKFKKRRRRLSRSREPQWAVDKAQVDSIEVAKEDVSASSPKDGPSPDIPFSKIADVVILDEASPAWPEPSQKRERRGSNVGRGDEDEEDESRDDQGGIVATDI</sequence>
<dbReference type="AlphaFoldDB" id="A0A5P1F2U8"/>